<keyword evidence="8" id="KW-1185">Reference proteome</keyword>
<dbReference type="InterPro" id="IPR044216">
    <property type="entry name" value="WDL7"/>
</dbReference>
<gene>
    <name evidence="7" type="ORF">Tco_0747996</name>
</gene>
<reference evidence="7" key="2">
    <citation type="submission" date="2022-01" db="EMBL/GenBank/DDBJ databases">
        <authorList>
            <person name="Yamashiro T."/>
            <person name="Shiraishi A."/>
            <person name="Satake H."/>
            <person name="Nakayama K."/>
        </authorList>
    </citation>
    <scope>NUCLEOTIDE SEQUENCE</scope>
</reference>
<evidence type="ECO:0000256" key="5">
    <source>
        <dbReference type="ARBA" id="ARBA00023212"/>
    </source>
</evidence>
<keyword evidence="5" id="KW-0206">Cytoskeleton</keyword>
<evidence type="ECO:0000256" key="2">
    <source>
        <dbReference type="ARBA" id="ARBA00005885"/>
    </source>
</evidence>
<evidence type="ECO:0000256" key="4">
    <source>
        <dbReference type="ARBA" id="ARBA00022701"/>
    </source>
</evidence>
<evidence type="ECO:0000313" key="7">
    <source>
        <dbReference type="EMBL" id="GJS81455.1"/>
    </source>
</evidence>
<protein>
    <recommendedName>
        <fullName evidence="6">TPX2 C-terminal domain-containing protein</fullName>
    </recommendedName>
</protein>
<keyword evidence="3" id="KW-0963">Cytoplasm</keyword>
<comment type="subcellular location">
    <subcellularLocation>
        <location evidence="1">Cytoplasm</location>
        <location evidence="1">Cytoskeleton</location>
    </subcellularLocation>
</comment>
<evidence type="ECO:0000259" key="6">
    <source>
        <dbReference type="Pfam" id="PF06886"/>
    </source>
</evidence>
<dbReference type="EMBL" id="BQNB010010748">
    <property type="protein sequence ID" value="GJS81455.1"/>
    <property type="molecule type" value="Genomic_DNA"/>
</dbReference>
<dbReference type="PANTHER" id="PTHR47067:SF7">
    <property type="entry name" value="TPX2 (TARGETING PROTEIN FOR XKLP2) PROTEIN FAMILY"/>
    <property type="match status" value="1"/>
</dbReference>
<evidence type="ECO:0000256" key="1">
    <source>
        <dbReference type="ARBA" id="ARBA00004245"/>
    </source>
</evidence>
<proteinExistence type="inferred from homology"/>
<name>A0ABQ4YV95_9ASTR</name>
<dbReference type="Proteomes" id="UP001151760">
    <property type="component" value="Unassembled WGS sequence"/>
</dbReference>
<organism evidence="7 8">
    <name type="scientific">Tanacetum coccineum</name>
    <dbReference type="NCBI Taxonomy" id="301880"/>
    <lineage>
        <taxon>Eukaryota</taxon>
        <taxon>Viridiplantae</taxon>
        <taxon>Streptophyta</taxon>
        <taxon>Embryophyta</taxon>
        <taxon>Tracheophyta</taxon>
        <taxon>Spermatophyta</taxon>
        <taxon>Magnoliopsida</taxon>
        <taxon>eudicotyledons</taxon>
        <taxon>Gunneridae</taxon>
        <taxon>Pentapetalae</taxon>
        <taxon>asterids</taxon>
        <taxon>campanulids</taxon>
        <taxon>Asterales</taxon>
        <taxon>Asteraceae</taxon>
        <taxon>Asteroideae</taxon>
        <taxon>Anthemideae</taxon>
        <taxon>Anthemidinae</taxon>
        <taxon>Tanacetum</taxon>
    </lineage>
</organism>
<reference evidence="7" key="1">
    <citation type="journal article" date="2022" name="Int. J. Mol. Sci.">
        <title>Draft Genome of Tanacetum Coccineum: Genomic Comparison of Closely Related Tanacetum-Family Plants.</title>
        <authorList>
            <person name="Yamashiro T."/>
            <person name="Shiraishi A."/>
            <person name="Nakayama K."/>
            <person name="Satake H."/>
        </authorList>
    </citation>
    <scope>NUCLEOTIDE SEQUENCE</scope>
</reference>
<comment type="caution">
    <text evidence="7">The sequence shown here is derived from an EMBL/GenBank/DDBJ whole genome shotgun (WGS) entry which is preliminary data.</text>
</comment>
<dbReference type="Pfam" id="PF06886">
    <property type="entry name" value="TPX2"/>
    <property type="match status" value="1"/>
</dbReference>
<evidence type="ECO:0000256" key="3">
    <source>
        <dbReference type="ARBA" id="ARBA00022490"/>
    </source>
</evidence>
<comment type="similarity">
    <text evidence="2">Belongs to the TPX2 family.</text>
</comment>
<evidence type="ECO:0000313" key="8">
    <source>
        <dbReference type="Proteomes" id="UP001151760"/>
    </source>
</evidence>
<dbReference type="InterPro" id="IPR027329">
    <property type="entry name" value="TPX2_C"/>
</dbReference>
<sequence>MLPCNIEKPETTELRRLRQSFCFKARPLPKFYNERERPKSPLKKVTNAINKKHMATSSKVFFVDYVVVTSLYDFAYVNLALQAANGVIKTSETPSVKRRMEIPVHPLAAGSKTPGQKWQIFSAVSKSLRAYKNKLQSPTIPSPFTFRTEERAARRKQARAHIWFFDLGLLLKKSYFLTSANNIEGESSDRIEKNKTKLLL</sequence>
<keyword evidence="4" id="KW-0493">Microtubule</keyword>
<dbReference type="PANTHER" id="PTHR47067">
    <property type="entry name" value="TPX2 (TARGETING PROTEIN FOR XKLP2) PROTEIN FAMILY-RELATED"/>
    <property type="match status" value="1"/>
</dbReference>
<accession>A0ABQ4YV95</accession>
<feature type="domain" description="TPX2 C-terminal" evidence="6">
    <location>
        <begin position="9"/>
        <end position="41"/>
    </location>
</feature>